<organism evidence="1 2">
    <name type="scientific">Lentinula raphanica</name>
    <dbReference type="NCBI Taxonomy" id="153919"/>
    <lineage>
        <taxon>Eukaryota</taxon>
        <taxon>Fungi</taxon>
        <taxon>Dikarya</taxon>
        <taxon>Basidiomycota</taxon>
        <taxon>Agaricomycotina</taxon>
        <taxon>Agaricomycetes</taxon>
        <taxon>Agaricomycetidae</taxon>
        <taxon>Agaricales</taxon>
        <taxon>Marasmiineae</taxon>
        <taxon>Omphalotaceae</taxon>
        <taxon>Lentinula</taxon>
    </lineage>
</organism>
<gene>
    <name evidence="1" type="ORF">F5878DRAFT_611415</name>
</gene>
<dbReference type="EMBL" id="MU806054">
    <property type="protein sequence ID" value="KAJ3841049.1"/>
    <property type="molecule type" value="Genomic_DNA"/>
</dbReference>
<sequence>MLIFSSEVAADFIAWSGDACDGAEGMNLDERTLRQRLRWLRWPPLFRGLSFFSRPRVFVFADDVHFVFNIWLWVVISGSHCVTLFEGEGCTGEAFYYVGEGNLECINVNTGTPIGSFSCSPA</sequence>
<reference evidence="1" key="1">
    <citation type="submission" date="2022-08" db="EMBL/GenBank/DDBJ databases">
        <authorList>
            <consortium name="DOE Joint Genome Institute"/>
            <person name="Min B."/>
            <person name="Riley R."/>
            <person name="Sierra-Patev S."/>
            <person name="Naranjo-Ortiz M."/>
            <person name="Looney B."/>
            <person name="Konkel Z."/>
            <person name="Slot J.C."/>
            <person name="Sakamoto Y."/>
            <person name="Steenwyk J.L."/>
            <person name="Rokas A."/>
            <person name="Carro J."/>
            <person name="Camarero S."/>
            <person name="Ferreira P."/>
            <person name="Molpeceres G."/>
            <person name="Ruiz-Duenas F.J."/>
            <person name="Serrano A."/>
            <person name="Henrissat B."/>
            <person name="Drula E."/>
            <person name="Hughes K.W."/>
            <person name="Mata J.L."/>
            <person name="Ishikawa N.K."/>
            <person name="Vargas-Isla R."/>
            <person name="Ushijima S."/>
            <person name="Smith C.A."/>
            <person name="Ahrendt S."/>
            <person name="Andreopoulos W."/>
            <person name="He G."/>
            <person name="Labutti K."/>
            <person name="Lipzen A."/>
            <person name="Ng V."/>
            <person name="Sandor L."/>
            <person name="Barry K."/>
            <person name="Martinez A.T."/>
            <person name="Xiao Y."/>
            <person name="Gibbons J.G."/>
            <person name="Terashima K."/>
            <person name="Hibbett D.S."/>
            <person name="Grigoriev I.V."/>
        </authorList>
    </citation>
    <scope>NUCLEOTIDE SEQUENCE</scope>
    <source>
        <strain evidence="1">TFB9207</strain>
    </source>
</reference>
<name>A0AA38UGX6_9AGAR</name>
<protein>
    <submittedName>
        <fullName evidence="1">Uncharacterized protein</fullName>
    </submittedName>
</protein>
<evidence type="ECO:0000313" key="1">
    <source>
        <dbReference type="EMBL" id="KAJ3841049.1"/>
    </source>
</evidence>
<keyword evidence="2" id="KW-1185">Reference proteome</keyword>
<dbReference type="AlphaFoldDB" id="A0AA38UGX6"/>
<evidence type="ECO:0000313" key="2">
    <source>
        <dbReference type="Proteomes" id="UP001163846"/>
    </source>
</evidence>
<comment type="caution">
    <text evidence="1">The sequence shown here is derived from an EMBL/GenBank/DDBJ whole genome shotgun (WGS) entry which is preliminary data.</text>
</comment>
<proteinExistence type="predicted"/>
<dbReference type="Proteomes" id="UP001163846">
    <property type="component" value="Unassembled WGS sequence"/>
</dbReference>
<accession>A0AA38UGX6</accession>